<evidence type="ECO:0000256" key="11">
    <source>
        <dbReference type="SAM" id="MobiDB-lite"/>
    </source>
</evidence>
<dbReference type="EC" id="3.2.1.-" evidence="10"/>
<comment type="subunit">
    <text evidence="3 10">Homodimer.</text>
</comment>
<evidence type="ECO:0000313" key="13">
    <source>
        <dbReference type="EMBL" id="KAK8758424.1"/>
    </source>
</evidence>
<keyword evidence="7" id="KW-0325">Glycoprotein</keyword>
<keyword evidence="8" id="KW-0458">Lysosome</keyword>
<evidence type="ECO:0000256" key="4">
    <source>
        <dbReference type="ARBA" id="ARBA00022801"/>
    </source>
</evidence>
<feature type="compositionally biased region" description="Low complexity" evidence="11">
    <location>
        <begin position="467"/>
        <end position="480"/>
    </location>
</feature>
<reference evidence="13 14" key="1">
    <citation type="journal article" date="2023" name="Arcadia Sci">
        <title>De novo assembly of a long-read Amblyomma americanum tick genome.</title>
        <authorList>
            <person name="Chou S."/>
            <person name="Poskanzer K.E."/>
            <person name="Rollins M."/>
            <person name="Thuy-Boun P.S."/>
        </authorList>
    </citation>
    <scope>NUCLEOTIDE SEQUENCE [LARGE SCALE GENOMIC DNA]</scope>
    <source>
        <strain evidence="13">F_SG_1</strain>
        <tissue evidence="13">Salivary glands</tissue>
    </source>
</reference>
<comment type="similarity">
    <text evidence="2 10">Belongs to the glycosyl hydrolase 27 family.</text>
</comment>
<dbReference type="GO" id="GO:0004557">
    <property type="term" value="F:alpha-galactosidase activity"/>
    <property type="evidence" value="ECO:0007669"/>
    <property type="project" value="TreeGrafter"/>
</dbReference>
<evidence type="ECO:0000256" key="8">
    <source>
        <dbReference type="ARBA" id="ARBA00023228"/>
    </source>
</evidence>
<evidence type="ECO:0000256" key="6">
    <source>
        <dbReference type="ARBA" id="ARBA00023157"/>
    </source>
</evidence>
<name>A0AAQ4D7I4_AMBAM</name>
<feature type="domain" description="Alpha galactosidase A C-terminal" evidence="12">
    <location>
        <begin position="360"/>
        <end position="450"/>
    </location>
</feature>
<feature type="region of interest" description="Disordered" evidence="11">
    <location>
        <begin position="503"/>
        <end position="544"/>
    </location>
</feature>
<dbReference type="Pfam" id="PF17450">
    <property type="entry name" value="Melibiase_2_C"/>
    <property type="match status" value="1"/>
</dbReference>
<dbReference type="GO" id="GO:0016020">
    <property type="term" value="C:membrane"/>
    <property type="evidence" value="ECO:0007669"/>
    <property type="project" value="GOC"/>
</dbReference>
<dbReference type="FunFam" id="3.20.20.70:FF:000070">
    <property type="entry name" value="Alpha-galactosidase"/>
    <property type="match status" value="1"/>
</dbReference>
<dbReference type="Gene3D" id="2.60.40.1180">
    <property type="entry name" value="Golgi alpha-mannosidase II"/>
    <property type="match status" value="1"/>
</dbReference>
<dbReference type="GO" id="GO:0005764">
    <property type="term" value="C:lysosome"/>
    <property type="evidence" value="ECO:0007669"/>
    <property type="project" value="UniProtKB-SubCell"/>
</dbReference>
<comment type="subcellular location">
    <subcellularLocation>
        <location evidence="1">Lysosome</location>
    </subcellularLocation>
</comment>
<feature type="compositionally biased region" description="Gly residues" evidence="11">
    <location>
        <begin position="566"/>
        <end position="594"/>
    </location>
</feature>
<dbReference type="Gene3D" id="3.20.20.70">
    <property type="entry name" value="Aldolase class I"/>
    <property type="match status" value="1"/>
</dbReference>
<dbReference type="InterPro" id="IPR013785">
    <property type="entry name" value="Aldolase_TIM"/>
</dbReference>
<dbReference type="InterPro" id="IPR035373">
    <property type="entry name" value="Melibiase/NAGA_C"/>
</dbReference>
<protein>
    <recommendedName>
        <fullName evidence="10">Alpha-galactosidase</fullName>
        <ecNumber evidence="10">3.2.1.-</ecNumber>
    </recommendedName>
</protein>
<feature type="compositionally biased region" description="Gly residues" evidence="11">
    <location>
        <begin position="531"/>
        <end position="544"/>
    </location>
</feature>
<dbReference type="InterPro" id="IPR013780">
    <property type="entry name" value="Glyco_hydro_b"/>
</dbReference>
<proteinExistence type="inferred from homology"/>
<evidence type="ECO:0000256" key="10">
    <source>
        <dbReference type="RuleBase" id="RU361168"/>
    </source>
</evidence>
<evidence type="ECO:0000256" key="9">
    <source>
        <dbReference type="ARBA" id="ARBA00023295"/>
    </source>
</evidence>
<dbReference type="SUPFAM" id="SSF51011">
    <property type="entry name" value="Glycosyl hydrolase domain"/>
    <property type="match status" value="1"/>
</dbReference>
<dbReference type="InterPro" id="IPR017853">
    <property type="entry name" value="GH"/>
</dbReference>
<keyword evidence="14" id="KW-1185">Reference proteome</keyword>
<evidence type="ECO:0000256" key="3">
    <source>
        <dbReference type="ARBA" id="ARBA00011738"/>
    </source>
</evidence>
<dbReference type="PROSITE" id="PS00512">
    <property type="entry name" value="ALPHA_GALACTOSIDASE"/>
    <property type="match status" value="1"/>
</dbReference>
<organism evidence="13 14">
    <name type="scientific">Amblyomma americanum</name>
    <name type="common">Lone star tick</name>
    <dbReference type="NCBI Taxonomy" id="6943"/>
    <lineage>
        <taxon>Eukaryota</taxon>
        <taxon>Metazoa</taxon>
        <taxon>Ecdysozoa</taxon>
        <taxon>Arthropoda</taxon>
        <taxon>Chelicerata</taxon>
        <taxon>Arachnida</taxon>
        <taxon>Acari</taxon>
        <taxon>Parasitiformes</taxon>
        <taxon>Ixodida</taxon>
        <taxon>Ixodoidea</taxon>
        <taxon>Ixodidae</taxon>
        <taxon>Amblyomminae</taxon>
        <taxon>Amblyomma</taxon>
    </lineage>
</organism>
<dbReference type="Proteomes" id="UP001321473">
    <property type="component" value="Unassembled WGS sequence"/>
</dbReference>
<dbReference type="GO" id="GO:0019377">
    <property type="term" value="P:glycolipid catabolic process"/>
    <property type="evidence" value="ECO:0007669"/>
    <property type="project" value="UniProtKB-ARBA"/>
</dbReference>
<dbReference type="GO" id="GO:0016139">
    <property type="term" value="P:glycoside catabolic process"/>
    <property type="evidence" value="ECO:0007669"/>
    <property type="project" value="TreeGrafter"/>
</dbReference>
<feature type="region of interest" description="Disordered" evidence="11">
    <location>
        <begin position="566"/>
        <end position="612"/>
    </location>
</feature>
<dbReference type="EMBL" id="JARKHS020034145">
    <property type="protein sequence ID" value="KAK8758424.1"/>
    <property type="molecule type" value="Genomic_DNA"/>
</dbReference>
<dbReference type="PANTHER" id="PTHR11452">
    <property type="entry name" value="ALPHA-GALACTOSIDASE/ALPHA-N-ACETYLGALACTOSAMINIDASE"/>
    <property type="match status" value="1"/>
</dbReference>
<evidence type="ECO:0000256" key="7">
    <source>
        <dbReference type="ARBA" id="ARBA00023180"/>
    </source>
</evidence>
<keyword evidence="4 10" id="KW-0378">Hydrolase</keyword>
<dbReference type="SUPFAM" id="SSF51445">
    <property type="entry name" value="(Trans)glycosidases"/>
    <property type="match status" value="1"/>
</dbReference>
<feature type="region of interest" description="Disordered" evidence="11">
    <location>
        <begin position="459"/>
        <end position="491"/>
    </location>
</feature>
<dbReference type="AlphaFoldDB" id="A0AAQ4D7I4"/>
<dbReference type="InterPro" id="IPR002241">
    <property type="entry name" value="Glyco_hydro_27"/>
</dbReference>
<evidence type="ECO:0000256" key="5">
    <source>
        <dbReference type="ARBA" id="ARBA00023098"/>
    </source>
</evidence>
<evidence type="ECO:0000256" key="2">
    <source>
        <dbReference type="ARBA" id="ARBA00009743"/>
    </source>
</evidence>
<evidence type="ECO:0000259" key="12">
    <source>
        <dbReference type="Pfam" id="PF17450"/>
    </source>
</evidence>
<dbReference type="Pfam" id="PF16499">
    <property type="entry name" value="Melibiase_2"/>
    <property type="match status" value="1"/>
</dbReference>
<accession>A0AAQ4D7I4</accession>
<dbReference type="PANTHER" id="PTHR11452:SF83">
    <property type="entry name" value="ALPHA-GALACTOSIDASE"/>
    <property type="match status" value="1"/>
</dbReference>
<evidence type="ECO:0000256" key="1">
    <source>
        <dbReference type="ARBA" id="ARBA00004371"/>
    </source>
</evidence>
<dbReference type="PRINTS" id="PR00740">
    <property type="entry name" value="GLHYDRLASE27"/>
</dbReference>
<dbReference type="GO" id="GO:0009311">
    <property type="term" value="P:oligosaccharide metabolic process"/>
    <property type="evidence" value="ECO:0007669"/>
    <property type="project" value="TreeGrafter"/>
</dbReference>
<sequence length="612" mass="64278">MEEPLSHQQQQSALDGPLGRIETPALRFIFALVRDRRPATKGKEAMTSRLLLPLVGVLCLAGTGRGLDNGLARTPPMGWLSWERFLCNIDCTTDPENCISERLYKTMADIMETQGYRDAGYEFVNVDDCWMSNRRDVDGRLQPNATRFPHGIKALADYIHSKGLKFGIYQDSGLKTCAGYPGSLCHYMTDARTFADWGVDMLKLDGCNVNPRIMDILYPAYTQALNRTGRKMVFSCSWPAYQVDLGMKPNYRAIGRSCNMWRNYDDITDSWDSVLSILDYYATVQDTLVGASGPGRWSDPDMLIIGNYGLSYDQSKAQMALWAILAAPLFMSVDLRTIRPEFKEILLNKQIIAINQDPLGRMGRRIVTEKGIELWARPVTPLADDGSTSAAIVLFNRRHIGGPVKVTIQLASIGLNYFNGYKVADLYDSSSPVALFKPLDDITVAVNPSGVVMLKAEPVPAPRPKEPQQQQPQQPQQQQPSAQGGEGGVVSKPTEEKIAEIIATKTGGGGGGGLTGGAGSVGGAGEVSTGGESGGTGGTTGGTEAGIGAGGGGAGGGVGGIVGGGAAGASGAVGGAGGGATAGGGASSGGGGGASETVVVKVPEGTKSGITA</sequence>
<dbReference type="InterPro" id="IPR000111">
    <property type="entry name" value="Glyco_hydro_27/36_CS"/>
</dbReference>
<dbReference type="CDD" id="cd14792">
    <property type="entry name" value="GH27"/>
    <property type="match status" value="1"/>
</dbReference>
<keyword evidence="9 10" id="KW-0326">Glycosidase</keyword>
<comment type="caution">
    <text evidence="13">The sequence shown here is derived from an EMBL/GenBank/DDBJ whole genome shotgun (WGS) entry which is preliminary data.</text>
</comment>
<feature type="compositionally biased region" description="Gly residues" evidence="11">
    <location>
        <begin position="506"/>
        <end position="525"/>
    </location>
</feature>
<keyword evidence="6 10" id="KW-1015">Disulfide bond</keyword>
<evidence type="ECO:0000313" key="14">
    <source>
        <dbReference type="Proteomes" id="UP001321473"/>
    </source>
</evidence>
<gene>
    <name evidence="13" type="ORF">V5799_003945</name>
</gene>
<keyword evidence="5" id="KW-0443">Lipid metabolism</keyword>